<reference evidence="2 3" key="1">
    <citation type="submission" date="2022-04" db="EMBL/GenBank/DDBJ databases">
        <title>Chromosome-level reference genomes for two strains of Caenorhabditis briggsae: an improved platform for comparative genomics.</title>
        <authorList>
            <person name="Stevens L."/>
            <person name="Andersen E."/>
        </authorList>
    </citation>
    <scope>NUCLEOTIDE SEQUENCE [LARGE SCALE GENOMIC DNA]</scope>
    <source>
        <strain evidence="2">VX34</strain>
        <tissue evidence="2">Whole-organism</tissue>
    </source>
</reference>
<feature type="signal peptide" evidence="1">
    <location>
        <begin position="1"/>
        <end position="20"/>
    </location>
</feature>
<dbReference type="EMBL" id="CP092623">
    <property type="protein sequence ID" value="UMM30225.1"/>
    <property type="molecule type" value="Genomic_DNA"/>
</dbReference>
<evidence type="ECO:0000256" key="1">
    <source>
        <dbReference type="SAM" id="SignalP"/>
    </source>
</evidence>
<protein>
    <submittedName>
        <fullName evidence="2">Uncharacterized protein</fullName>
    </submittedName>
</protein>
<keyword evidence="1" id="KW-0732">Signal</keyword>
<accession>A0AAE9JGQ9</accession>
<gene>
    <name evidence="2" type="ORF">L5515_012197</name>
</gene>
<evidence type="ECO:0000313" key="2">
    <source>
        <dbReference type="EMBL" id="UMM30225.1"/>
    </source>
</evidence>
<dbReference type="PANTHER" id="PTHR21479">
    <property type="match status" value="1"/>
</dbReference>
<feature type="chain" id="PRO_5041980711" evidence="1">
    <location>
        <begin position="21"/>
        <end position="157"/>
    </location>
</feature>
<proteinExistence type="predicted"/>
<dbReference type="Proteomes" id="UP000829354">
    <property type="component" value="Chromosome IV"/>
</dbReference>
<dbReference type="PANTHER" id="PTHR21479:SF9">
    <property type="entry name" value="OOCYTE-SECRETED PROTEIN 2-RELATED"/>
    <property type="match status" value="1"/>
</dbReference>
<keyword evidence="3" id="KW-1185">Reference proteome</keyword>
<organism evidence="2 3">
    <name type="scientific">Caenorhabditis briggsae</name>
    <dbReference type="NCBI Taxonomy" id="6238"/>
    <lineage>
        <taxon>Eukaryota</taxon>
        <taxon>Metazoa</taxon>
        <taxon>Ecdysozoa</taxon>
        <taxon>Nematoda</taxon>
        <taxon>Chromadorea</taxon>
        <taxon>Rhabditida</taxon>
        <taxon>Rhabditina</taxon>
        <taxon>Rhabditomorpha</taxon>
        <taxon>Rhabditoidea</taxon>
        <taxon>Rhabditidae</taxon>
        <taxon>Peloderinae</taxon>
        <taxon>Caenorhabditis</taxon>
    </lineage>
</organism>
<dbReference type="AlphaFoldDB" id="A0AAE9JGQ9"/>
<sequence length="157" mass="18269">MHQTSCILFLFLAALPIALAWDHFQFDVTLFCNYHDRTKYNLKIEWWEYDSVLSGEDQITQPKVFKPNTGRYSFTMAGAMDGDEWLSKGYKPRAYISHDCTADQKRVDLDLTVVKLCKPPNTCHYRIIQDITNRSGSEEIEHNGFKENDMSPFADYP</sequence>
<name>A0AAE9JGQ9_CAEBR</name>
<evidence type="ECO:0000313" key="3">
    <source>
        <dbReference type="Proteomes" id="UP000829354"/>
    </source>
</evidence>